<dbReference type="Proteomes" id="UP000245014">
    <property type="component" value="Unassembled WGS sequence"/>
</dbReference>
<protein>
    <submittedName>
        <fullName evidence="1">Uncharacterized protein</fullName>
    </submittedName>
</protein>
<evidence type="ECO:0000313" key="1">
    <source>
        <dbReference type="EMBL" id="PWE22280.1"/>
    </source>
</evidence>
<reference evidence="1 2" key="1">
    <citation type="submission" date="2018-05" db="EMBL/GenBank/DDBJ databases">
        <title>Antimicrobial susceptibility testing and genomic analysis of Arcobacter skirrowii strains and one Arcobacter butzleri isolated from German poultry farms.</title>
        <authorList>
            <person name="Haenel I."/>
            <person name="Hotzel H."/>
            <person name="Tomaso H."/>
            <person name="Busch A."/>
        </authorList>
    </citation>
    <scope>NUCLEOTIDE SEQUENCE [LARGE SCALE GENOMIC DNA]</scope>
    <source>
        <strain evidence="2">v</strain>
    </source>
</reference>
<proteinExistence type="predicted"/>
<name>A0A2U2C1S5_9BACT</name>
<gene>
    <name evidence="1" type="ORF">DF188_03980</name>
</gene>
<dbReference type="EMBL" id="QEYI01000002">
    <property type="protein sequence ID" value="PWE22280.1"/>
    <property type="molecule type" value="Genomic_DNA"/>
</dbReference>
<organism evidence="1 2">
    <name type="scientific">Aliarcobacter skirrowii</name>
    <dbReference type="NCBI Taxonomy" id="28200"/>
    <lineage>
        <taxon>Bacteria</taxon>
        <taxon>Pseudomonadati</taxon>
        <taxon>Campylobacterota</taxon>
        <taxon>Epsilonproteobacteria</taxon>
        <taxon>Campylobacterales</taxon>
        <taxon>Arcobacteraceae</taxon>
        <taxon>Aliarcobacter</taxon>
    </lineage>
</organism>
<comment type="caution">
    <text evidence="1">The sequence shown here is derived from an EMBL/GenBank/DDBJ whole genome shotgun (WGS) entry which is preliminary data.</text>
</comment>
<dbReference type="AlphaFoldDB" id="A0A2U2C1S5"/>
<accession>A0A2U2C1S5</accession>
<evidence type="ECO:0000313" key="2">
    <source>
        <dbReference type="Proteomes" id="UP000245014"/>
    </source>
</evidence>
<sequence>MKLTQQDKARLLGIDARTIRKWRKDRPYLYEIIEKGFAFEEFVKTAQEKIDDLKKLEDSLKIDSINKK</sequence>
<dbReference type="RefSeq" id="WP_109065392.1">
    <property type="nucleotide sequence ID" value="NZ_JAUQUK010000004.1"/>
</dbReference>